<keyword evidence="1" id="KW-0472">Membrane</keyword>
<protein>
    <recommendedName>
        <fullName evidence="4">ABC transporter permease</fullName>
    </recommendedName>
</protein>
<name>A0A2V5JUC0_9BACL</name>
<feature type="transmembrane region" description="Helical" evidence="1">
    <location>
        <begin position="61"/>
        <end position="81"/>
    </location>
</feature>
<feature type="transmembrane region" description="Helical" evidence="1">
    <location>
        <begin position="142"/>
        <end position="160"/>
    </location>
</feature>
<feature type="transmembrane region" description="Helical" evidence="1">
    <location>
        <begin position="210"/>
        <end position="228"/>
    </location>
</feature>
<keyword evidence="3" id="KW-1185">Reference proteome</keyword>
<feature type="transmembrane region" description="Helical" evidence="1">
    <location>
        <begin position="172"/>
        <end position="198"/>
    </location>
</feature>
<organism evidence="2 3">
    <name type="scientific">Paenibacillus flagellatus</name>
    <dbReference type="NCBI Taxonomy" id="2211139"/>
    <lineage>
        <taxon>Bacteria</taxon>
        <taxon>Bacillati</taxon>
        <taxon>Bacillota</taxon>
        <taxon>Bacilli</taxon>
        <taxon>Bacillales</taxon>
        <taxon>Paenibacillaceae</taxon>
        <taxon>Paenibacillus</taxon>
    </lineage>
</organism>
<feature type="transmembrane region" description="Helical" evidence="1">
    <location>
        <begin position="109"/>
        <end position="130"/>
    </location>
</feature>
<dbReference type="EMBL" id="QJVJ01000032">
    <property type="protein sequence ID" value="PYI49931.1"/>
    <property type="molecule type" value="Genomic_DNA"/>
</dbReference>
<evidence type="ECO:0000313" key="3">
    <source>
        <dbReference type="Proteomes" id="UP000247476"/>
    </source>
</evidence>
<dbReference type="AlphaFoldDB" id="A0A2V5JUC0"/>
<evidence type="ECO:0000256" key="1">
    <source>
        <dbReference type="SAM" id="Phobius"/>
    </source>
</evidence>
<keyword evidence="1" id="KW-1133">Transmembrane helix</keyword>
<accession>A0A2V5JUC0</accession>
<reference evidence="2 3" key="1">
    <citation type="submission" date="2018-05" db="EMBL/GenBank/DDBJ databases">
        <title>Paenibacillus flagellatus sp. nov., isolated from selenium mineral soil.</title>
        <authorList>
            <person name="Dai X."/>
        </authorList>
    </citation>
    <scope>NUCLEOTIDE SEQUENCE [LARGE SCALE GENOMIC DNA]</scope>
    <source>
        <strain evidence="2 3">DXL2</strain>
    </source>
</reference>
<evidence type="ECO:0000313" key="2">
    <source>
        <dbReference type="EMBL" id="PYI49931.1"/>
    </source>
</evidence>
<gene>
    <name evidence="2" type="ORF">DLM86_31620</name>
</gene>
<evidence type="ECO:0008006" key="4">
    <source>
        <dbReference type="Google" id="ProtNLM"/>
    </source>
</evidence>
<comment type="caution">
    <text evidence="2">The sequence shown here is derived from an EMBL/GenBank/DDBJ whole genome shotgun (WGS) entry which is preliminary data.</text>
</comment>
<keyword evidence="1" id="KW-0812">Transmembrane</keyword>
<feature type="transmembrane region" description="Helical" evidence="1">
    <location>
        <begin position="20"/>
        <end position="41"/>
    </location>
</feature>
<proteinExistence type="predicted"/>
<dbReference type="Proteomes" id="UP000247476">
    <property type="component" value="Unassembled WGS sequence"/>
</dbReference>
<sequence length="242" mass="27632">MRMWDNVWLIVKYDLKRSRWGLLVSVLMYAYFCFFTVFITREQFPLDPAETAGRLGTVADIMLLTSMSCVGFAMTGDYRVYWRSDIFSKRLLFLRQLPISVRELVAARYVLIAINTAMLSVLYFVPLFLFGPLGRLLTPLQIVSFALTWVAFGVCMSVMYAYKELAGSGKSYFLYCCVWAILLIAIPVLTSLLGFGFVESSVEAVKRYGALVPVIGAVVAAVWVGFWFRKTERRIRSRSFSR</sequence>